<dbReference type="InterPro" id="IPR001254">
    <property type="entry name" value="Trypsin_dom"/>
</dbReference>
<dbReference type="PRINTS" id="PR00261">
    <property type="entry name" value="LDLRECEPTOR"/>
</dbReference>
<dbReference type="PANTHER" id="PTHR24252">
    <property type="entry name" value="ACROSIN-RELATED"/>
    <property type="match status" value="1"/>
</dbReference>
<feature type="transmembrane region" description="Helical" evidence="15">
    <location>
        <begin position="195"/>
        <end position="224"/>
    </location>
</feature>
<dbReference type="Pfam" id="PF01392">
    <property type="entry name" value="Fz"/>
    <property type="match status" value="3"/>
</dbReference>
<dbReference type="InterPro" id="IPR023415">
    <property type="entry name" value="LDLR_class-A_CS"/>
</dbReference>
<protein>
    <recommendedName>
        <fullName evidence="21">CORIN</fullName>
    </recommendedName>
</protein>
<evidence type="ECO:0000259" key="18">
    <source>
        <dbReference type="PROSITE" id="PS50240"/>
    </source>
</evidence>
<feature type="domain" description="FZ" evidence="16">
    <location>
        <begin position="391"/>
        <end position="502"/>
    </location>
</feature>
<evidence type="ECO:0000256" key="8">
    <source>
        <dbReference type="ARBA" id="ARBA00022968"/>
    </source>
</evidence>
<comment type="caution">
    <text evidence="19">The sequence shown here is derived from an EMBL/GenBank/DDBJ whole genome shotgun (WGS) entry which is preliminary data.</text>
</comment>
<dbReference type="Proteomes" id="UP001497497">
    <property type="component" value="Unassembled WGS sequence"/>
</dbReference>
<feature type="region of interest" description="Disordered" evidence="14">
    <location>
        <begin position="42"/>
        <end position="184"/>
    </location>
</feature>
<feature type="compositionally biased region" description="Basic and acidic residues" evidence="14">
    <location>
        <begin position="98"/>
        <end position="113"/>
    </location>
</feature>
<dbReference type="PROSITE" id="PS01209">
    <property type="entry name" value="LDLRA_1"/>
    <property type="match status" value="6"/>
</dbReference>
<dbReference type="InterPro" id="IPR020067">
    <property type="entry name" value="Frizzled_dom"/>
</dbReference>
<dbReference type="CDD" id="cd07066">
    <property type="entry name" value="CRD_FZ"/>
    <property type="match status" value="4"/>
</dbReference>
<dbReference type="PROSITE" id="PS50060">
    <property type="entry name" value="MAM_2"/>
    <property type="match status" value="3"/>
</dbReference>
<feature type="compositionally biased region" description="Basic and acidic residues" evidence="14">
    <location>
        <begin position="68"/>
        <end position="83"/>
    </location>
</feature>
<dbReference type="PROSITE" id="PS50068">
    <property type="entry name" value="LDLRA_2"/>
    <property type="match status" value="9"/>
</dbReference>
<dbReference type="Gene3D" id="1.10.2000.10">
    <property type="entry name" value="Frizzled cysteine-rich domain"/>
    <property type="match status" value="4"/>
</dbReference>
<comment type="subcellular location">
    <subcellularLocation>
        <location evidence="1">Cell membrane</location>
        <topology evidence="1">Single-pass type II membrane protein</topology>
    </subcellularLocation>
    <subcellularLocation>
        <location evidence="2">Secreted</location>
    </subcellularLocation>
</comment>
<name>A0AAV2IIB2_LYMST</name>
<evidence type="ECO:0000256" key="10">
    <source>
        <dbReference type="ARBA" id="ARBA00023157"/>
    </source>
</evidence>
<dbReference type="SUPFAM" id="SSF50494">
    <property type="entry name" value="Trypsin-like serine proteases"/>
    <property type="match status" value="1"/>
</dbReference>
<dbReference type="Gene3D" id="2.40.10.10">
    <property type="entry name" value="Trypsin-like serine proteases"/>
    <property type="match status" value="1"/>
</dbReference>
<dbReference type="FunFam" id="2.40.10.10:FF:000146">
    <property type="entry name" value="Serine protease 53"/>
    <property type="match status" value="1"/>
</dbReference>
<feature type="disulfide bond" evidence="11">
    <location>
        <begin position="703"/>
        <end position="749"/>
    </location>
</feature>
<dbReference type="SMART" id="SM00137">
    <property type="entry name" value="MAM"/>
    <property type="match status" value="2"/>
</dbReference>
<dbReference type="SMART" id="SM00192">
    <property type="entry name" value="LDLa"/>
    <property type="match status" value="9"/>
</dbReference>
<evidence type="ECO:0000313" key="19">
    <source>
        <dbReference type="EMBL" id="CAL1546056.1"/>
    </source>
</evidence>
<dbReference type="Pfam" id="PF00089">
    <property type="entry name" value="Trypsin"/>
    <property type="match status" value="1"/>
</dbReference>
<feature type="disulfide bond" evidence="12">
    <location>
        <begin position="969"/>
        <end position="987"/>
    </location>
</feature>
<evidence type="ECO:0000256" key="7">
    <source>
        <dbReference type="ARBA" id="ARBA00022825"/>
    </source>
</evidence>
<feature type="disulfide bond" evidence="12">
    <location>
        <begin position="2081"/>
        <end position="2099"/>
    </location>
</feature>
<evidence type="ECO:0008006" key="21">
    <source>
        <dbReference type="Google" id="ProtNLM"/>
    </source>
</evidence>
<dbReference type="InterPro" id="IPR009003">
    <property type="entry name" value="Peptidase_S1_PA"/>
</dbReference>
<dbReference type="PANTHER" id="PTHR24252:SF7">
    <property type="entry name" value="HYALIN"/>
    <property type="match status" value="1"/>
</dbReference>
<feature type="disulfide bond" evidence="12">
    <location>
        <begin position="1019"/>
        <end position="1034"/>
    </location>
</feature>
<evidence type="ECO:0000256" key="13">
    <source>
        <dbReference type="RuleBase" id="RU363034"/>
    </source>
</evidence>
<feature type="disulfide bond" evidence="12">
    <location>
        <begin position="1842"/>
        <end position="1854"/>
    </location>
</feature>
<keyword evidence="20" id="KW-1185">Reference proteome</keyword>
<dbReference type="InterPro" id="IPR013320">
    <property type="entry name" value="ConA-like_dom_sf"/>
</dbReference>
<evidence type="ECO:0000256" key="6">
    <source>
        <dbReference type="ARBA" id="ARBA00022801"/>
    </source>
</evidence>
<feature type="disulfide bond" evidence="12">
    <location>
        <begin position="1056"/>
        <end position="1071"/>
    </location>
</feature>
<dbReference type="InterPro" id="IPR036790">
    <property type="entry name" value="Frizzled_dom_sf"/>
</dbReference>
<organism evidence="19 20">
    <name type="scientific">Lymnaea stagnalis</name>
    <name type="common">Great pond snail</name>
    <name type="synonym">Helix stagnalis</name>
    <dbReference type="NCBI Taxonomy" id="6523"/>
    <lineage>
        <taxon>Eukaryota</taxon>
        <taxon>Metazoa</taxon>
        <taxon>Spiralia</taxon>
        <taxon>Lophotrochozoa</taxon>
        <taxon>Mollusca</taxon>
        <taxon>Gastropoda</taxon>
        <taxon>Heterobranchia</taxon>
        <taxon>Euthyneura</taxon>
        <taxon>Panpulmonata</taxon>
        <taxon>Hygrophila</taxon>
        <taxon>Lymnaeoidea</taxon>
        <taxon>Lymnaeidae</taxon>
        <taxon>Lymnaea</taxon>
    </lineage>
</organism>
<feature type="domain" description="MAM" evidence="17">
    <location>
        <begin position="1448"/>
        <end position="1594"/>
    </location>
</feature>
<keyword evidence="7 13" id="KW-0720">Serine protease</keyword>
<evidence type="ECO:0000259" key="16">
    <source>
        <dbReference type="PROSITE" id="PS50038"/>
    </source>
</evidence>
<feature type="domain" description="FZ" evidence="16">
    <location>
        <begin position="812"/>
        <end position="934"/>
    </location>
</feature>
<feature type="disulfide bond" evidence="12">
    <location>
        <begin position="1619"/>
        <end position="1634"/>
    </location>
</feature>
<dbReference type="PROSITE" id="PS00134">
    <property type="entry name" value="TRYPSIN_HIS"/>
    <property type="match status" value="1"/>
</dbReference>
<keyword evidence="6 13" id="KW-0378">Hydrolase</keyword>
<dbReference type="SUPFAM" id="SSF63501">
    <property type="entry name" value="Frizzled cysteine-rich domain"/>
    <property type="match status" value="4"/>
</dbReference>
<dbReference type="CDD" id="cd00190">
    <property type="entry name" value="Tryp_SPc"/>
    <property type="match status" value="1"/>
</dbReference>
<feature type="disulfide bond" evidence="12">
    <location>
        <begin position="1044"/>
        <end position="1062"/>
    </location>
</feature>
<accession>A0AAV2IIB2</accession>
<dbReference type="InterPro" id="IPR000998">
    <property type="entry name" value="MAM_dom"/>
</dbReference>
<sequence>MRHDHNHVLTSEPWLRAHVIYAHVLRTHDIYAQAMSSTACDKNEKAEDVPRGLNGQEGWDNSLHHHRDRGDALRHKGDALRHKGDARRHKGDARHHKGDALHHKGDALRHKGDNSVILLGKRSRRFSSIEPRSPTSPHTPNGNDNIYSLPDDEDNVFADEKEVPKSPSNFVPPPPTPGTAPSLEFNKKSWGTRKLLVRHVVLILFGVVLVVGLAVGITLAVILVNTSESTSISTKSTDEAIQFYGHLTLSTPWINSLMELNVCFTSDFELIINSSELYRSFIKSSFIKLSPNKTILYFTIDFKGNLLEKITDEVSEILLAKTVQDIIQTQVVKHAENITLSIVAGTIVILDNIPVTLPATVIITSSTSTVSTNSASMQSSSSLTTVSTTTEITGQCLPMTFEPCHSLLGSPNFYLPNYYHHTIGQQAEDWYRKLSGPPLQLNCSDSSILFLCSLLFPPCTNVISAFMQPCDTLCEVVKDECDTLIGWPQDCTTFPKINCIAPVIKTSTPSTTVATTTPKTTTAPTMMTTTEPTTAAATSTTLVTTWTSVTSTKAVSTTTESSTTPFPIPVCEPVEDFPICNDLGFHRTPLPSEVFMCSDVECLKQEFEAFANQSLTSKCTDDLSFFCGYVFPFCDKHNNPIHPCQENCYDTLHKCQDHFPYVPDCSSFLNETQDPIVCIPSLTSPTIPPPLPGSCVPLSYDYCASEGLAVTYSQTIIYSSLEEGIMNFKDWALPTIESGCSPVVKQFYCSLYFPKCEEGKPATYPCSTFCEMVNTQCPDSVYLFDCSVLKNDSSCVRPPSTTTLSVVKTTTPPAYACQPLNFTFCSGFGYSLTTFPNMWRGISAEEAFKSYNKLVEPAVASGCSENILFYACSILFPYCESDGNVKLPCRSICEEINKNCSLFLAPQDCDEIDHCWMPPPKKVCQDDEFTCVNINNCVPKSALCNQRNECGDWSDERQCKCDPDFEWQCKMGMCIPSYQKCDDDIQCPDNSDEICLDDCKKNQFKCTKDGRCIMPEWLCDGQNDCDDGADENGCDACSENEWACVNRQCIPLSDRCDGIYQCKDHSDETACISKGSGDGPFFVLTSADLYTGVCAAGFNQTYGERACIKLGEQSLKNWKAIQYDYKELFQLDQDGNTPSVLGRGRIVLSCPEGNIVSIDCIPKECGHPKQNAPDSIIKGRDSDPGAWPWMASMQEFGVHICGGAIIHPYFILTAAHCVDSYTAFDDLKIVTGTTKLTQLAPSFKEYMVRRAIIYPTYRKLSGDDIALLELRQPIVYNDFTLPLCYPEKDDVFTKANRCFIAGWGHTLNNPKPSDILQFTKLTLYGNDKCNGSYMWNGQMAATEGCAGYFNGDIAACSGDSGSPIVCEDETGTYKSVGIASYVYKSCNVATKPMAYTITQLYIDWIKNNTVCHFKCDNGLCLFDKNMLCDTVDDCGDNSDEIRLCDVNFNCSFTDRFLCGYKKANIYWKLVSRGGESLVNRFPLYDHSVGKYPGSFLLALSRDKDFLTPLANLTQPHCLRFHFHMRGKVDYGMSVFQTIPINKNVWEIQEYNAPDMWLMGMFDVPPGLSQFLFRPYDNYKVAIDDMLLIEGTCDKMKCLDGEFMCVTYNYKNCLPMAVMCNFVVDCDDESDEMDCQAPLYKCDFENGNNCGLQQQTNDTTISEWMMVNSSMTPLNIQDHTFGNASGTVLHLNTQPMLAKDVVVMSQKLLLEPVEHCLKFFFASTSPATLTINFRKASGPITILKFSDRQTMSWTPTQVTLPAGNIMEVVTLLYEVNGGELGSGTVKKAILLDDITISRGKCPAFVCPVGTLLCEGEAYCVPQAKVCDRVLDCNSGTDEISCTCTAAEFKCPTGACIPKTETCNNNKDCPDESDEGVICDNKRSVSCDFEDAYMCGYKMNTSVLSYHWTRTNERSYYAVTGPETDHTYATSSNATTGFYLLARNQLHGTSTSLSSIPFTSYGKGLVFYYHAFYEYRVDDFSGRLSLNVINTTTGDQRELWSGEPNNEKEWKFECITLPEGNISISFVAQQGTRIKADIGLDDIILLHTSCDNYLTESRLRSFSSDVAMESNVSRECLATEKPCRNAMCLKAELFCNEVRDCPDGSDEFEC</sequence>
<evidence type="ECO:0000256" key="11">
    <source>
        <dbReference type="PROSITE-ProRule" id="PRU00090"/>
    </source>
</evidence>
<proteinExistence type="predicted"/>
<dbReference type="GO" id="GO:0006508">
    <property type="term" value="P:proteolysis"/>
    <property type="evidence" value="ECO:0007669"/>
    <property type="project" value="UniProtKB-KW"/>
</dbReference>
<feature type="domain" description="MAM" evidence="17">
    <location>
        <begin position="1639"/>
        <end position="1802"/>
    </location>
</feature>
<feature type="disulfide bond" evidence="12">
    <location>
        <begin position="944"/>
        <end position="959"/>
    </location>
</feature>
<keyword evidence="9" id="KW-0865">Zymogen</keyword>
<feature type="disulfide bond" evidence="12">
    <location>
        <begin position="1825"/>
        <end position="1840"/>
    </location>
</feature>
<dbReference type="SUPFAM" id="SSF57424">
    <property type="entry name" value="LDL receptor-like module"/>
    <property type="match status" value="8"/>
</dbReference>
<keyword evidence="15" id="KW-1133">Transmembrane helix</keyword>
<evidence type="ECO:0000256" key="2">
    <source>
        <dbReference type="ARBA" id="ARBA00004613"/>
    </source>
</evidence>
<feature type="disulfide bond" evidence="12">
    <location>
        <begin position="2093"/>
        <end position="2108"/>
    </location>
</feature>
<dbReference type="GO" id="GO:0005886">
    <property type="term" value="C:plasma membrane"/>
    <property type="evidence" value="ECO:0007669"/>
    <property type="project" value="UniProtKB-SubCell"/>
</dbReference>
<dbReference type="Pfam" id="PF00629">
    <property type="entry name" value="MAM"/>
    <property type="match status" value="3"/>
</dbReference>
<dbReference type="CDD" id="cd00112">
    <property type="entry name" value="LDLa"/>
    <property type="match status" value="9"/>
</dbReference>
<evidence type="ECO:0000256" key="1">
    <source>
        <dbReference type="ARBA" id="ARBA00004401"/>
    </source>
</evidence>
<dbReference type="InterPro" id="IPR018114">
    <property type="entry name" value="TRYPSIN_HIS"/>
</dbReference>
<evidence type="ECO:0000256" key="3">
    <source>
        <dbReference type="ARBA" id="ARBA00022525"/>
    </source>
</evidence>
<dbReference type="GO" id="GO:0004252">
    <property type="term" value="F:serine-type endopeptidase activity"/>
    <property type="evidence" value="ECO:0007669"/>
    <property type="project" value="InterPro"/>
</dbReference>
<feature type="disulfide bond" evidence="11">
    <location>
        <begin position="443"/>
        <end position="481"/>
    </location>
</feature>
<gene>
    <name evidence="19" type="ORF">GSLYS_00019433001</name>
</gene>
<dbReference type="SMART" id="SM00063">
    <property type="entry name" value="FRI"/>
    <property type="match status" value="2"/>
</dbReference>
<keyword evidence="15" id="KW-0472">Membrane</keyword>
<feature type="compositionally biased region" description="Basic residues" evidence="14">
    <location>
        <begin position="84"/>
        <end position="97"/>
    </location>
</feature>
<evidence type="ECO:0000256" key="4">
    <source>
        <dbReference type="ARBA" id="ARBA00022670"/>
    </source>
</evidence>
<dbReference type="PROSITE" id="PS00135">
    <property type="entry name" value="TRYPSIN_SER"/>
    <property type="match status" value="1"/>
</dbReference>
<keyword evidence="5" id="KW-0732">Signal</keyword>
<evidence type="ECO:0000259" key="17">
    <source>
        <dbReference type="PROSITE" id="PS50060"/>
    </source>
</evidence>
<dbReference type="PROSITE" id="PS50240">
    <property type="entry name" value="TRYPSIN_DOM"/>
    <property type="match status" value="1"/>
</dbReference>
<evidence type="ECO:0000256" key="14">
    <source>
        <dbReference type="SAM" id="MobiDB-lite"/>
    </source>
</evidence>
<feature type="domain" description="MAM" evidence="17">
    <location>
        <begin position="1883"/>
        <end position="2050"/>
    </location>
</feature>
<dbReference type="Gene3D" id="4.10.400.10">
    <property type="entry name" value="Low-density Lipoprotein Receptor"/>
    <property type="match status" value="9"/>
</dbReference>
<evidence type="ECO:0000256" key="12">
    <source>
        <dbReference type="PROSITE-ProRule" id="PRU00124"/>
    </source>
</evidence>
<dbReference type="SMART" id="SM00020">
    <property type="entry name" value="Tryp_SPc"/>
    <property type="match status" value="1"/>
</dbReference>
<dbReference type="Pfam" id="PF00057">
    <property type="entry name" value="Ldl_recept_a"/>
    <property type="match status" value="5"/>
</dbReference>
<feature type="disulfide bond" evidence="12">
    <location>
        <begin position="1037"/>
        <end position="1049"/>
    </location>
</feature>
<comment type="caution">
    <text evidence="12">Lacks conserved residue(s) required for the propagation of feature annotation.</text>
</comment>
<dbReference type="PROSITE" id="PS50038">
    <property type="entry name" value="FZ"/>
    <property type="match status" value="4"/>
</dbReference>
<keyword evidence="4 13" id="KW-0645">Protease</keyword>
<dbReference type="InterPro" id="IPR036055">
    <property type="entry name" value="LDL_receptor-like_sf"/>
</dbReference>
<feature type="disulfide bond" evidence="12">
    <location>
        <begin position="1849"/>
        <end position="1867"/>
    </location>
</feature>
<reference evidence="19 20" key="1">
    <citation type="submission" date="2024-04" db="EMBL/GenBank/DDBJ databases">
        <authorList>
            <consortium name="Genoscope - CEA"/>
            <person name="William W."/>
        </authorList>
    </citation>
    <scope>NUCLEOTIDE SEQUENCE [LARGE SCALE GENOMIC DNA]</scope>
</reference>
<dbReference type="GO" id="GO:0005576">
    <property type="term" value="C:extracellular region"/>
    <property type="evidence" value="ECO:0007669"/>
    <property type="project" value="UniProtKB-SubCell"/>
</dbReference>
<dbReference type="SUPFAM" id="SSF49899">
    <property type="entry name" value="Concanavalin A-like lectins/glucanases"/>
    <property type="match status" value="3"/>
</dbReference>
<feature type="disulfide bond" evidence="12">
    <location>
        <begin position="2074"/>
        <end position="2086"/>
    </location>
</feature>
<evidence type="ECO:0000313" key="20">
    <source>
        <dbReference type="Proteomes" id="UP001497497"/>
    </source>
</evidence>
<dbReference type="InterPro" id="IPR033116">
    <property type="entry name" value="TRYPSIN_SER"/>
</dbReference>
<evidence type="ECO:0000256" key="9">
    <source>
        <dbReference type="ARBA" id="ARBA00023145"/>
    </source>
</evidence>
<dbReference type="EMBL" id="CAXITT010000765">
    <property type="protein sequence ID" value="CAL1546056.1"/>
    <property type="molecule type" value="Genomic_DNA"/>
</dbReference>
<feature type="domain" description="FZ" evidence="16">
    <location>
        <begin position="690"/>
        <end position="820"/>
    </location>
</feature>
<keyword evidence="3" id="KW-0964">Secreted</keyword>
<keyword evidence="15" id="KW-0812">Transmembrane</keyword>
<keyword evidence="8" id="KW-0735">Signal-anchor</keyword>
<dbReference type="InterPro" id="IPR043504">
    <property type="entry name" value="Peptidase_S1_PA_chymotrypsin"/>
</dbReference>
<keyword evidence="10 12" id="KW-1015">Disulfide bond</keyword>
<evidence type="ECO:0000256" key="15">
    <source>
        <dbReference type="SAM" id="Phobius"/>
    </source>
</evidence>
<dbReference type="InterPro" id="IPR002172">
    <property type="entry name" value="LDrepeatLR_classA_rpt"/>
</dbReference>
<feature type="domain" description="FZ" evidence="16">
    <location>
        <begin position="571"/>
        <end position="681"/>
    </location>
</feature>
<feature type="disulfide bond" evidence="11">
    <location>
        <begin position="695"/>
        <end position="756"/>
    </location>
</feature>
<feature type="compositionally biased region" description="Polar residues" evidence="14">
    <location>
        <begin position="133"/>
        <end position="146"/>
    </location>
</feature>
<evidence type="ECO:0000256" key="5">
    <source>
        <dbReference type="ARBA" id="ARBA00022729"/>
    </source>
</evidence>
<feature type="domain" description="Peptidase S1" evidence="18">
    <location>
        <begin position="1176"/>
        <end position="1410"/>
    </location>
</feature>
<dbReference type="Gene3D" id="2.60.120.200">
    <property type="match status" value="3"/>
</dbReference>